<gene>
    <name evidence="3" type="ORF">ACFOY1_06455</name>
</gene>
<dbReference type="PANTHER" id="PTHR30006">
    <property type="entry name" value="THIAMINE-BINDING PERIPLASMIC PROTEIN-RELATED"/>
    <property type="match status" value="1"/>
</dbReference>
<proteinExistence type="predicted"/>
<organism evidence="3 4">
    <name type="scientific">Candidimonas humi</name>
    <dbReference type="NCBI Taxonomy" id="683355"/>
    <lineage>
        <taxon>Bacteria</taxon>
        <taxon>Pseudomonadati</taxon>
        <taxon>Pseudomonadota</taxon>
        <taxon>Betaproteobacteria</taxon>
        <taxon>Burkholderiales</taxon>
        <taxon>Alcaligenaceae</taxon>
        <taxon>Candidimonas</taxon>
    </lineage>
</organism>
<sequence>MRHTRRQFLKTASSLALTPLLAGTGARAFAAGACQGRVIVGTWGGDYQRLLQQNIDPLVKPGGLEVVYDVGSALARQTKMRAEKHARRSSLDVSLLRDNDMYQMYAEGATGAIDPAQVPNLAHVLPALKRSYAIPHIFSALVLVYNTEHVKTPPSGLAALLDKTYSGRVGLVDDQYDYLTLAGALALGGDAKDLELGKKYLKELKANAPKIYPSVDALAGALKSGEIWVTVTWKARTVQWKKAGLPVAFQFQKEGALPATFEAGVAAGSKAAGCALAYMNAMLDARAQRAFAETMGYAPTVANADLPPSLQQAVGFSHAELDHLVPVDFDLLMKNKGALLDFWNKDFRVGL</sequence>
<dbReference type="EMBL" id="JBHSBV010000002">
    <property type="protein sequence ID" value="MFC4200587.1"/>
    <property type="molecule type" value="Genomic_DNA"/>
</dbReference>
<dbReference type="Pfam" id="PF13416">
    <property type="entry name" value="SBP_bac_8"/>
    <property type="match status" value="1"/>
</dbReference>
<dbReference type="PROSITE" id="PS51318">
    <property type="entry name" value="TAT"/>
    <property type="match status" value="1"/>
</dbReference>
<protein>
    <submittedName>
        <fullName evidence="3">PotD/PotF family extracellular solute-binding protein</fullName>
    </submittedName>
</protein>
<name>A0ABV8NYN1_9BURK</name>
<accession>A0ABV8NYN1</accession>
<keyword evidence="1 2" id="KW-0732">Signal</keyword>
<dbReference type="InterPro" id="IPR006059">
    <property type="entry name" value="SBP"/>
</dbReference>
<feature type="signal peptide" evidence="2">
    <location>
        <begin position="1"/>
        <end position="30"/>
    </location>
</feature>
<dbReference type="Proteomes" id="UP001595848">
    <property type="component" value="Unassembled WGS sequence"/>
</dbReference>
<evidence type="ECO:0000313" key="4">
    <source>
        <dbReference type="Proteomes" id="UP001595848"/>
    </source>
</evidence>
<reference evidence="4" key="1">
    <citation type="journal article" date="2019" name="Int. J. Syst. Evol. Microbiol.">
        <title>The Global Catalogue of Microorganisms (GCM) 10K type strain sequencing project: providing services to taxonomists for standard genome sequencing and annotation.</title>
        <authorList>
            <consortium name="The Broad Institute Genomics Platform"/>
            <consortium name="The Broad Institute Genome Sequencing Center for Infectious Disease"/>
            <person name="Wu L."/>
            <person name="Ma J."/>
        </authorList>
    </citation>
    <scope>NUCLEOTIDE SEQUENCE [LARGE SCALE GENOMIC DNA]</scope>
    <source>
        <strain evidence="4">LMG 24813</strain>
    </source>
</reference>
<evidence type="ECO:0000256" key="2">
    <source>
        <dbReference type="SAM" id="SignalP"/>
    </source>
</evidence>
<feature type="chain" id="PRO_5045062358" evidence="2">
    <location>
        <begin position="31"/>
        <end position="351"/>
    </location>
</feature>
<evidence type="ECO:0000313" key="3">
    <source>
        <dbReference type="EMBL" id="MFC4200587.1"/>
    </source>
</evidence>
<dbReference type="InterPro" id="IPR006311">
    <property type="entry name" value="TAT_signal"/>
</dbReference>
<dbReference type="PANTHER" id="PTHR30006:SF2">
    <property type="entry name" value="ABC TRANSPORTER SUBSTRATE-BINDING PROTEIN"/>
    <property type="match status" value="1"/>
</dbReference>
<evidence type="ECO:0000256" key="1">
    <source>
        <dbReference type="ARBA" id="ARBA00022729"/>
    </source>
</evidence>
<comment type="caution">
    <text evidence="3">The sequence shown here is derived from an EMBL/GenBank/DDBJ whole genome shotgun (WGS) entry which is preliminary data.</text>
</comment>
<keyword evidence="4" id="KW-1185">Reference proteome</keyword>
<dbReference type="RefSeq" id="WP_217964175.1">
    <property type="nucleotide sequence ID" value="NZ_JAHTBN010000003.1"/>
</dbReference>